<dbReference type="Proteomes" id="UP000245626">
    <property type="component" value="Unassembled WGS sequence"/>
</dbReference>
<evidence type="ECO:0000313" key="2">
    <source>
        <dbReference type="Proteomes" id="UP000245626"/>
    </source>
</evidence>
<dbReference type="EMBL" id="KZ819840">
    <property type="protein sequence ID" value="PWN51476.1"/>
    <property type="molecule type" value="Genomic_DNA"/>
</dbReference>
<accession>A0ACD0P084</accession>
<sequence length="530" mass="58838">MATSTPGEVVEVVEPLGLVETILATATTFSLILFIPIIVKRSVQSSRALQALDSYLASKKPEPQHSLNGQEHDDSEIHHTSDLAKIGGVKLRLMALGQWIIEMTVYFVAAVSLLALRKQGLPAYIKDMRRCGPNTLLALFTSVTFDTLLGFFLSSPTDRFVFRPPKSLGKRVPAVVVITSLTYPIPSLGSLLYFAAKLALFYLSLAVAINSSNPLLPLPLLFLALFLTQQIPETKGKTKSFKVYLLTECSLNLVFAVWIMLNEPFVEQDIIRSMPRDQAETPLWEAVAALFYFFRPTIPCICISALTTLTLLEWAYRYDSHVQHATLLSEEEIESVQERLAVERRSICDQMYRRTRDRKRPVVRICGMARWAAEKLYRADKGMTVFVPLSFIPKPTRILKTPVFSSALLTFVTIHVVHAAVVLLVRQMSFREGGISNLARKFVLYSSPLLYSIVLIPPVMILTARYASYGGAKVKEVDLLSYSEPAATSKDGDVETGTLIDVETTPSPSNEPGSGEKEVDGLLSTTPTSR</sequence>
<proteinExistence type="predicted"/>
<evidence type="ECO:0000313" key="1">
    <source>
        <dbReference type="EMBL" id="PWN51476.1"/>
    </source>
</evidence>
<keyword evidence="2" id="KW-1185">Reference proteome</keyword>
<organism evidence="1 2">
    <name type="scientific">Violaceomyces palustris</name>
    <dbReference type="NCBI Taxonomy" id="1673888"/>
    <lineage>
        <taxon>Eukaryota</taxon>
        <taxon>Fungi</taxon>
        <taxon>Dikarya</taxon>
        <taxon>Basidiomycota</taxon>
        <taxon>Ustilaginomycotina</taxon>
        <taxon>Ustilaginomycetes</taxon>
        <taxon>Violaceomycetales</taxon>
        <taxon>Violaceomycetaceae</taxon>
        <taxon>Violaceomyces</taxon>
    </lineage>
</organism>
<name>A0ACD0P084_9BASI</name>
<protein>
    <submittedName>
        <fullName evidence="1">Uncharacterized protein</fullName>
    </submittedName>
</protein>
<gene>
    <name evidence="1" type="ORF">IE53DRAFT_378917</name>
</gene>
<reference evidence="1 2" key="1">
    <citation type="journal article" date="2018" name="Mol. Biol. Evol.">
        <title>Broad Genomic Sampling Reveals a Smut Pathogenic Ancestry of the Fungal Clade Ustilaginomycotina.</title>
        <authorList>
            <person name="Kijpornyongpan T."/>
            <person name="Mondo S.J."/>
            <person name="Barry K."/>
            <person name="Sandor L."/>
            <person name="Lee J."/>
            <person name="Lipzen A."/>
            <person name="Pangilinan J."/>
            <person name="LaButti K."/>
            <person name="Hainaut M."/>
            <person name="Henrissat B."/>
            <person name="Grigoriev I.V."/>
            <person name="Spatafora J.W."/>
            <person name="Aime M.C."/>
        </authorList>
    </citation>
    <scope>NUCLEOTIDE SEQUENCE [LARGE SCALE GENOMIC DNA]</scope>
    <source>
        <strain evidence="1 2">SA 807</strain>
    </source>
</reference>